<protein>
    <recommendedName>
        <fullName evidence="11">Major facilitator superfamily (MFS) profile domain-containing protein</fullName>
    </recommendedName>
</protein>
<gene>
    <name evidence="12" type="ORF">Q8F55_005893</name>
</gene>
<dbReference type="InterPro" id="IPR020846">
    <property type="entry name" value="MFS_dom"/>
</dbReference>
<evidence type="ECO:0000256" key="7">
    <source>
        <dbReference type="ARBA" id="ARBA00049119"/>
    </source>
</evidence>
<comment type="catalytic activity">
    <reaction evidence="7">
        <text>myo-inositol(out) + H(+)(out) = myo-inositol(in) + H(+)(in)</text>
        <dbReference type="Rhea" id="RHEA:60364"/>
        <dbReference type="ChEBI" id="CHEBI:15378"/>
        <dbReference type="ChEBI" id="CHEBI:17268"/>
    </reaction>
</comment>
<feature type="transmembrane region" description="Helical" evidence="10">
    <location>
        <begin position="209"/>
        <end position="228"/>
    </location>
</feature>
<evidence type="ECO:0000256" key="6">
    <source>
        <dbReference type="ARBA" id="ARBA00023136"/>
    </source>
</evidence>
<evidence type="ECO:0000256" key="2">
    <source>
        <dbReference type="ARBA" id="ARBA00010992"/>
    </source>
</evidence>
<dbReference type="InterPro" id="IPR003663">
    <property type="entry name" value="Sugar/inositol_transpt"/>
</dbReference>
<evidence type="ECO:0000313" key="12">
    <source>
        <dbReference type="EMBL" id="KAL1409069.1"/>
    </source>
</evidence>
<dbReference type="GeneID" id="95986936"/>
<feature type="transmembrane region" description="Helical" evidence="10">
    <location>
        <begin position="459"/>
        <end position="479"/>
    </location>
</feature>
<dbReference type="PANTHER" id="PTHR48022:SF53">
    <property type="entry name" value="ALPHA-GLUCOSIDE TRANSPORTER, PUTATIVE (AFU_ORTHOLOGUE AFUA_3G01700)-RELATED"/>
    <property type="match status" value="1"/>
</dbReference>
<comment type="caution">
    <text evidence="12">The sequence shown here is derived from an EMBL/GenBank/DDBJ whole genome shotgun (WGS) entry which is preliminary data.</text>
</comment>
<reference evidence="12 13" key="1">
    <citation type="submission" date="2023-08" db="EMBL/GenBank/DDBJ databases">
        <title>Annotated Genome Sequence of Vanrija albida AlHP1.</title>
        <authorList>
            <person name="Herzog R."/>
        </authorList>
    </citation>
    <scope>NUCLEOTIDE SEQUENCE [LARGE SCALE GENOMIC DNA]</scope>
    <source>
        <strain evidence="12 13">AlHP1</strain>
    </source>
</reference>
<evidence type="ECO:0000256" key="8">
    <source>
        <dbReference type="RuleBase" id="RU003346"/>
    </source>
</evidence>
<keyword evidence="6 10" id="KW-0472">Membrane</keyword>
<keyword evidence="4 10" id="KW-0812">Transmembrane</keyword>
<accession>A0ABR3Q2X5</accession>
<feature type="transmembrane region" description="Helical" evidence="10">
    <location>
        <begin position="388"/>
        <end position="408"/>
    </location>
</feature>
<name>A0ABR3Q2X5_9TREE</name>
<dbReference type="SUPFAM" id="SSF103473">
    <property type="entry name" value="MFS general substrate transporter"/>
    <property type="match status" value="1"/>
</dbReference>
<evidence type="ECO:0000256" key="1">
    <source>
        <dbReference type="ARBA" id="ARBA00004141"/>
    </source>
</evidence>
<dbReference type="NCBIfam" id="TIGR00879">
    <property type="entry name" value="SP"/>
    <property type="match status" value="1"/>
</dbReference>
<evidence type="ECO:0000313" key="13">
    <source>
        <dbReference type="Proteomes" id="UP001565368"/>
    </source>
</evidence>
<proteinExistence type="inferred from homology"/>
<evidence type="ECO:0000256" key="4">
    <source>
        <dbReference type="ARBA" id="ARBA00022692"/>
    </source>
</evidence>
<feature type="domain" description="Major facilitator superfamily (MFS) profile" evidence="11">
    <location>
        <begin position="44"/>
        <end position="485"/>
    </location>
</feature>
<dbReference type="Gene3D" id="1.20.1250.20">
    <property type="entry name" value="MFS general substrate transporter like domains"/>
    <property type="match status" value="1"/>
</dbReference>
<feature type="transmembrane region" description="Helical" evidence="10">
    <location>
        <begin position="362"/>
        <end position="382"/>
    </location>
</feature>
<dbReference type="InterPro" id="IPR036259">
    <property type="entry name" value="MFS_trans_sf"/>
</dbReference>
<feature type="region of interest" description="Disordered" evidence="9">
    <location>
        <begin position="519"/>
        <end position="541"/>
    </location>
</feature>
<dbReference type="Pfam" id="PF00083">
    <property type="entry name" value="Sugar_tr"/>
    <property type="match status" value="1"/>
</dbReference>
<dbReference type="PROSITE" id="PS00217">
    <property type="entry name" value="SUGAR_TRANSPORT_2"/>
    <property type="match status" value="1"/>
</dbReference>
<evidence type="ECO:0000256" key="3">
    <source>
        <dbReference type="ARBA" id="ARBA00022448"/>
    </source>
</evidence>
<feature type="transmembrane region" description="Helical" evidence="10">
    <location>
        <begin position="118"/>
        <end position="135"/>
    </location>
</feature>
<keyword evidence="3 8" id="KW-0813">Transport</keyword>
<comment type="subcellular location">
    <subcellularLocation>
        <location evidence="1">Membrane</location>
        <topology evidence="1">Multi-pass membrane protein</topology>
    </subcellularLocation>
</comment>
<evidence type="ECO:0000256" key="9">
    <source>
        <dbReference type="SAM" id="MobiDB-lite"/>
    </source>
</evidence>
<feature type="compositionally biased region" description="Polar residues" evidence="9">
    <location>
        <begin position="519"/>
        <end position="530"/>
    </location>
</feature>
<evidence type="ECO:0000259" key="11">
    <source>
        <dbReference type="PROSITE" id="PS50850"/>
    </source>
</evidence>
<keyword evidence="5 10" id="KW-1133">Transmembrane helix</keyword>
<evidence type="ECO:0000256" key="5">
    <source>
        <dbReference type="ARBA" id="ARBA00022989"/>
    </source>
</evidence>
<feature type="transmembrane region" description="Helical" evidence="10">
    <location>
        <begin position="429"/>
        <end position="447"/>
    </location>
</feature>
<keyword evidence="13" id="KW-1185">Reference proteome</keyword>
<dbReference type="EMBL" id="JBBXJM010000004">
    <property type="protein sequence ID" value="KAL1409069.1"/>
    <property type="molecule type" value="Genomic_DNA"/>
</dbReference>
<dbReference type="RefSeq" id="XP_069209013.1">
    <property type="nucleotide sequence ID" value="XM_069354371.1"/>
</dbReference>
<feature type="transmembrane region" description="Helical" evidence="10">
    <location>
        <begin position="174"/>
        <end position="197"/>
    </location>
</feature>
<dbReference type="PROSITE" id="PS50850">
    <property type="entry name" value="MFS"/>
    <property type="match status" value="1"/>
</dbReference>
<evidence type="ECO:0000256" key="10">
    <source>
        <dbReference type="SAM" id="Phobius"/>
    </source>
</evidence>
<organism evidence="12 13">
    <name type="scientific">Vanrija albida</name>
    <dbReference type="NCBI Taxonomy" id="181172"/>
    <lineage>
        <taxon>Eukaryota</taxon>
        <taxon>Fungi</taxon>
        <taxon>Dikarya</taxon>
        <taxon>Basidiomycota</taxon>
        <taxon>Agaricomycotina</taxon>
        <taxon>Tremellomycetes</taxon>
        <taxon>Trichosporonales</taxon>
        <taxon>Trichosporonaceae</taxon>
        <taxon>Vanrija</taxon>
    </lineage>
</organism>
<dbReference type="PANTHER" id="PTHR48022">
    <property type="entry name" value="PLASTIDIC GLUCOSE TRANSPORTER 4"/>
    <property type="match status" value="1"/>
</dbReference>
<dbReference type="Proteomes" id="UP001565368">
    <property type="component" value="Unassembled WGS sequence"/>
</dbReference>
<dbReference type="InterPro" id="IPR050360">
    <property type="entry name" value="MFS_Sugar_Transporters"/>
</dbReference>
<feature type="transmembrane region" description="Helical" evidence="10">
    <location>
        <begin position="141"/>
        <end position="162"/>
    </location>
</feature>
<dbReference type="InterPro" id="IPR005828">
    <property type="entry name" value="MFS_sugar_transport-like"/>
</dbReference>
<sequence>MTASEKGDIKEIEAFDDAEARREQLAAAAKEAAEAEKKMSLKEVLRIYYPGALWSMFLSAALIMEGYDIGIAAFKNHFGHIDDKGKKFVPANWQAGLNNGAQAGQIIGLFSRFGSKRTYSCAMVMMTGAIFIPVFSKNLPMLLGGEIVCGIPWGIFQTLTTAYAAEVCPVALRVYLSSFVNLCWGIGLFLAVGVIRACLVLDDNWGWRVPYIVQWVWPIPLFIGSLFLPESPRWLVGKGRIDDAKHAIRRLAIKGHHSEADLDAQIALIQHTDELEKRASSGSGYRDAFAGTNRRRLETTMVVWAIQSWCGKTVVSYASSFLQQAGMSQTNAFNLNMIQNTMYIIGTPIYWFMSLRWGRRPIYMFGIVCIAMAHLIVGIIGFTPKTSGSSYGIGVILVLLNLSYNYSLGPCCYSIVADLPAARVRPQSIAMARVAYVCSHICVSQLVPRMLQAQAWGWGARACMFWFGTCTIAFTYCYFRLPETKDRTFGELNILFENKVPARKFASTKVDEFAEVNDSTRVQSAESFTSEEGGEKGRGKA</sequence>
<dbReference type="InterPro" id="IPR005829">
    <property type="entry name" value="Sugar_transporter_CS"/>
</dbReference>
<comment type="similarity">
    <text evidence="2 8">Belongs to the major facilitator superfamily. Sugar transporter (TC 2.A.1.1) family.</text>
</comment>